<reference evidence="3" key="1">
    <citation type="submission" date="2016-07" db="EMBL/GenBank/DDBJ databases">
        <authorList>
            <person name="Florea S."/>
            <person name="Webb J.S."/>
            <person name="Jaromczyk J."/>
            <person name="Schardl C.L."/>
        </authorList>
    </citation>
    <scope>NUCLEOTIDE SEQUENCE [LARGE SCALE GENOMIC DNA]</scope>
    <source>
        <strain evidence="3">KCTC 42131</strain>
    </source>
</reference>
<dbReference type="AlphaFoldDB" id="A0A1E8CHE4"/>
<feature type="compositionally biased region" description="Polar residues" evidence="1">
    <location>
        <begin position="16"/>
        <end position="25"/>
    </location>
</feature>
<feature type="region of interest" description="Disordered" evidence="1">
    <location>
        <begin position="10"/>
        <end position="39"/>
    </location>
</feature>
<dbReference type="Proteomes" id="UP000175669">
    <property type="component" value="Unassembled WGS sequence"/>
</dbReference>
<dbReference type="InterPro" id="IPR034242">
    <property type="entry name" value="MauL"/>
</dbReference>
<comment type="caution">
    <text evidence="2">The sequence shown here is derived from an EMBL/GenBank/DDBJ whole genome shotgun (WGS) entry which is preliminary data.</text>
</comment>
<sequence>MFLMNYSDAKNPALNHPSNPSSVSDSHIPGISEPGSPRRTNGLNRVLACAIAALFAMPLSAAELTLSLQDEDGNAVTMAVVEARLTAMETQNNAPVVAIDQVDRRFVPMVQLVVPGQQVSFPNSDNVRHHVYSFSDIKQFSTPLYADENVEPIRFETPGIAVLGCNIHDSMVAYVYVSAWQDTALSDSNGDVALTGLEQQPQTLHIWHPWLQSPDNFYELDVSNNTSGERIELTLPIVNPDQQFGFRALLPGGTQ</sequence>
<dbReference type="STRING" id="1524254.PHACT_00485"/>
<evidence type="ECO:0000313" key="2">
    <source>
        <dbReference type="EMBL" id="OFE11812.1"/>
    </source>
</evidence>
<dbReference type="EMBL" id="MASR01000001">
    <property type="protein sequence ID" value="OFE11812.1"/>
    <property type="molecule type" value="Genomic_DNA"/>
</dbReference>
<keyword evidence="3" id="KW-1185">Reference proteome</keyword>
<dbReference type="SUPFAM" id="SSF49503">
    <property type="entry name" value="Cupredoxins"/>
    <property type="match status" value="1"/>
</dbReference>
<proteinExistence type="predicted"/>
<protein>
    <recommendedName>
        <fullName evidence="4">Methylamine utilization protein</fullName>
    </recommendedName>
</protein>
<dbReference type="Gene3D" id="2.60.40.420">
    <property type="entry name" value="Cupredoxins - blue copper proteins"/>
    <property type="match status" value="1"/>
</dbReference>
<name>A0A1E8CHE4_9GAMM</name>
<evidence type="ECO:0008006" key="4">
    <source>
        <dbReference type="Google" id="ProtNLM"/>
    </source>
</evidence>
<evidence type="ECO:0000313" key="3">
    <source>
        <dbReference type="Proteomes" id="UP000175669"/>
    </source>
</evidence>
<gene>
    <name evidence="2" type="ORF">PHACT_00485</name>
</gene>
<dbReference type="InterPro" id="IPR008972">
    <property type="entry name" value="Cupredoxin"/>
</dbReference>
<organism evidence="2 3">
    <name type="scientific">Pseudohongiella acticola</name>
    <dbReference type="NCBI Taxonomy" id="1524254"/>
    <lineage>
        <taxon>Bacteria</taxon>
        <taxon>Pseudomonadati</taxon>
        <taxon>Pseudomonadota</taxon>
        <taxon>Gammaproteobacteria</taxon>
        <taxon>Pseudomonadales</taxon>
        <taxon>Pseudohongiellaceae</taxon>
        <taxon>Pseudohongiella</taxon>
    </lineage>
</organism>
<evidence type="ECO:0000256" key="1">
    <source>
        <dbReference type="SAM" id="MobiDB-lite"/>
    </source>
</evidence>
<accession>A0A1E8CHE4</accession>
<dbReference type="CDD" id="cd04221">
    <property type="entry name" value="MauL"/>
    <property type="match status" value="1"/>
</dbReference>